<organism evidence="1 2">
    <name type="scientific">Amphibalanus amphitrite</name>
    <name type="common">Striped barnacle</name>
    <name type="synonym">Balanus amphitrite</name>
    <dbReference type="NCBI Taxonomy" id="1232801"/>
    <lineage>
        <taxon>Eukaryota</taxon>
        <taxon>Metazoa</taxon>
        <taxon>Ecdysozoa</taxon>
        <taxon>Arthropoda</taxon>
        <taxon>Crustacea</taxon>
        <taxon>Multicrustacea</taxon>
        <taxon>Cirripedia</taxon>
        <taxon>Thoracica</taxon>
        <taxon>Thoracicalcarea</taxon>
        <taxon>Balanomorpha</taxon>
        <taxon>Balanoidea</taxon>
        <taxon>Balanidae</taxon>
        <taxon>Amphibalaninae</taxon>
        <taxon>Amphibalanus</taxon>
    </lineage>
</organism>
<evidence type="ECO:0000313" key="1">
    <source>
        <dbReference type="EMBL" id="KAF0305223.1"/>
    </source>
</evidence>
<reference evidence="1 2" key="1">
    <citation type="submission" date="2019-07" db="EMBL/GenBank/DDBJ databases">
        <title>Draft genome assembly of a fouling barnacle, Amphibalanus amphitrite (Darwin, 1854): The first reference genome for Thecostraca.</title>
        <authorList>
            <person name="Kim W."/>
        </authorList>
    </citation>
    <scope>NUCLEOTIDE SEQUENCE [LARGE SCALE GENOMIC DNA]</scope>
    <source>
        <strain evidence="1">SNU_AA5</strain>
        <tissue evidence="1">Soma without cirri and trophi</tissue>
    </source>
</reference>
<gene>
    <name evidence="1" type="primary">T_102</name>
    <name evidence="1" type="ORF">FJT64_023166</name>
</gene>
<dbReference type="AlphaFoldDB" id="A0A6A4WGQ9"/>
<proteinExistence type="predicted"/>
<accession>A0A6A4WGQ9</accession>
<comment type="caution">
    <text evidence="1">The sequence shown here is derived from an EMBL/GenBank/DDBJ whole genome shotgun (WGS) entry which is preliminary data.</text>
</comment>
<dbReference type="SUPFAM" id="SSF140996">
    <property type="entry name" value="Hermes dimerisation domain"/>
    <property type="match status" value="1"/>
</dbReference>
<name>A0A6A4WGQ9_AMPAM</name>
<dbReference type="Proteomes" id="UP000440578">
    <property type="component" value="Unassembled WGS sequence"/>
</dbReference>
<evidence type="ECO:0000313" key="2">
    <source>
        <dbReference type="Proteomes" id="UP000440578"/>
    </source>
</evidence>
<dbReference type="OrthoDB" id="6380494at2759"/>
<dbReference type="EMBL" id="VIIS01000774">
    <property type="protein sequence ID" value="KAF0305223.1"/>
    <property type="molecule type" value="Genomic_DNA"/>
</dbReference>
<sequence>MSLVHRGRGFRKAAQLLVDLGAKHGRIDVDHVLPGRNTVAKETEQRTVVVRARLRVEVSEQPHIAASTDLWTDEKTSTSYNTINGGTASTSNAVNATAGVAELVDTCKKLVRLAKKTNINSLLKAADPLGRGLKAAVPTRWNSEWVMLDSILHAHSSLTSLDGVADRESIISLMDQLEKTDLTGVVDVLRFFNEASKQLSASKHPSFLVPLVLAHAQRHLQPAAKDRRIVASLKANLRLRVEGEKFAGKIGDDHYMAMVLHPRLEEAERRIEDLDAYNRRTSLLITGVPETSGEATDNLVLDVGRAAGLNLSADSLDRSRRLGRPQPGKVRPIIAKFATTNARQKLFDKRKELTAEKWACRQGTIPER</sequence>
<keyword evidence="2" id="KW-1185">Reference proteome</keyword>
<protein>
    <submittedName>
        <fullName evidence="1">Transposable element Hobo transposase</fullName>
    </submittedName>
</protein>
<dbReference type="Gene3D" id="1.10.10.1070">
    <property type="entry name" value="Zinc finger, BED domain-containing"/>
    <property type="match status" value="1"/>
</dbReference>
<dbReference type="SUPFAM" id="SSF53098">
    <property type="entry name" value="Ribonuclease H-like"/>
    <property type="match status" value="1"/>
</dbReference>
<dbReference type="InterPro" id="IPR012337">
    <property type="entry name" value="RNaseH-like_sf"/>
</dbReference>